<evidence type="ECO:0000313" key="4">
    <source>
        <dbReference type="EMBL" id="MBY8880300.1"/>
    </source>
</evidence>
<sequence length="337" mass="35467">MADTQVLRLAIVGAAHPHVSYVLDELAHRTDVALVAVSDPDPDLAAKHAAPHGAEAYREHRRLLAAHRPDIVAVCGIYGDRAGAIVDSLDAGAHVLADKPLCTSLAELAEIEAAAARASRTVSLLLEKRHYPETLAARALLADGALGDLVQIASTGPHKLNRPSRPPWFLRRATYGGIIGDLAVHDIDLVLLLTGAREGAVSAHTDRADPEFARYGAVLLTAGAATATVEVNWLTPAASPWHGDYRMRLTGTRGAAELCWAQGRLTAVTDDRAPFEVPLPPARRPAADALAALVEGRSPEVDTAASITASRVALLAQESADTGGSVRRWSADVSPAD</sequence>
<comment type="caution">
    <text evidence="4">The sequence shown here is derived from an EMBL/GenBank/DDBJ whole genome shotgun (WGS) entry which is preliminary data.</text>
</comment>
<dbReference type="Proteomes" id="UP000778578">
    <property type="component" value="Unassembled WGS sequence"/>
</dbReference>
<dbReference type="PANTHER" id="PTHR43377">
    <property type="entry name" value="BILIVERDIN REDUCTASE A"/>
    <property type="match status" value="1"/>
</dbReference>
<dbReference type="InterPro" id="IPR051450">
    <property type="entry name" value="Gfo/Idh/MocA_Oxidoreductases"/>
</dbReference>
<name>A0ABS7QAV4_9ACTN</name>
<dbReference type="Gene3D" id="3.40.50.720">
    <property type="entry name" value="NAD(P)-binding Rossmann-like Domain"/>
    <property type="match status" value="1"/>
</dbReference>
<dbReference type="SUPFAM" id="SSF51735">
    <property type="entry name" value="NAD(P)-binding Rossmann-fold domains"/>
    <property type="match status" value="1"/>
</dbReference>
<evidence type="ECO:0000259" key="3">
    <source>
        <dbReference type="Pfam" id="PF22725"/>
    </source>
</evidence>
<dbReference type="Pfam" id="PF22725">
    <property type="entry name" value="GFO_IDH_MocA_C3"/>
    <property type="match status" value="1"/>
</dbReference>
<evidence type="ECO:0000256" key="1">
    <source>
        <dbReference type="SAM" id="MobiDB-lite"/>
    </source>
</evidence>
<dbReference type="EMBL" id="JAINZZ010000029">
    <property type="protein sequence ID" value="MBY8880300.1"/>
    <property type="molecule type" value="Genomic_DNA"/>
</dbReference>
<dbReference type="PANTHER" id="PTHR43377:SF8">
    <property type="entry name" value="BLR3664 PROTEIN"/>
    <property type="match status" value="1"/>
</dbReference>
<dbReference type="Gene3D" id="3.30.360.10">
    <property type="entry name" value="Dihydrodipicolinate Reductase, domain 2"/>
    <property type="match status" value="1"/>
</dbReference>
<dbReference type="RefSeq" id="WP_222965184.1">
    <property type="nucleotide sequence ID" value="NZ_JAINZZ010000029.1"/>
</dbReference>
<evidence type="ECO:0000313" key="5">
    <source>
        <dbReference type="Proteomes" id="UP000778578"/>
    </source>
</evidence>
<accession>A0ABS7QAV4</accession>
<proteinExistence type="predicted"/>
<gene>
    <name evidence="4" type="ORF">K7862_22070</name>
</gene>
<feature type="domain" description="Gfo/Idh/MocA-like oxidoreductase N-terminal" evidence="2">
    <location>
        <begin position="8"/>
        <end position="123"/>
    </location>
</feature>
<feature type="region of interest" description="Disordered" evidence="1">
    <location>
        <begin position="318"/>
        <end position="337"/>
    </location>
</feature>
<dbReference type="SUPFAM" id="SSF55347">
    <property type="entry name" value="Glyceraldehyde-3-phosphate dehydrogenase-like, C-terminal domain"/>
    <property type="match status" value="1"/>
</dbReference>
<keyword evidence="5" id="KW-1185">Reference proteome</keyword>
<dbReference type="Pfam" id="PF01408">
    <property type="entry name" value="GFO_IDH_MocA"/>
    <property type="match status" value="1"/>
</dbReference>
<organism evidence="4 5">
    <name type="scientific">Actinacidiphila acidipaludis</name>
    <dbReference type="NCBI Taxonomy" id="2873382"/>
    <lineage>
        <taxon>Bacteria</taxon>
        <taxon>Bacillati</taxon>
        <taxon>Actinomycetota</taxon>
        <taxon>Actinomycetes</taxon>
        <taxon>Kitasatosporales</taxon>
        <taxon>Streptomycetaceae</taxon>
        <taxon>Actinacidiphila</taxon>
    </lineage>
</organism>
<dbReference type="InterPro" id="IPR036291">
    <property type="entry name" value="NAD(P)-bd_dom_sf"/>
</dbReference>
<protein>
    <submittedName>
        <fullName evidence="4">Gfo/Idh/MocA family oxidoreductase</fullName>
    </submittedName>
</protein>
<dbReference type="InterPro" id="IPR055170">
    <property type="entry name" value="GFO_IDH_MocA-like_dom"/>
</dbReference>
<feature type="domain" description="GFO/IDH/MocA-like oxidoreductase" evidence="3">
    <location>
        <begin position="135"/>
        <end position="256"/>
    </location>
</feature>
<reference evidence="4 5" key="1">
    <citation type="submission" date="2021-08" db="EMBL/GenBank/DDBJ databases">
        <title>WGS of actinomycetes from Thailand.</title>
        <authorList>
            <person name="Thawai C."/>
        </authorList>
    </citation>
    <scope>NUCLEOTIDE SEQUENCE [LARGE SCALE GENOMIC DNA]</scope>
    <source>
        <strain evidence="4 5">PLK6-54</strain>
    </source>
</reference>
<evidence type="ECO:0000259" key="2">
    <source>
        <dbReference type="Pfam" id="PF01408"/>
    </source>
</evidence>
<dbReference type="InterPro" id="IPR000683">
    <property type="entry name" value="Gfo/Idh/MocA-like_OxRdtase_N"/>
</dbReference>